<dbReference type="InterPro" id="IPR021284">
    <property type="entry name" value="DUF2750"/>
</dbReference>
<keyword evidence="2" id="KW-1185">Reference proteome</keyword>
<protein>
    <submittedName>
        <fullName evidence="1">DUF2750 domain-containing protein</fullName>
    </submittedName>
</protein>
<dbReference type="RefSeq" id="WP_343862169.1">
    <property type="nucleotide sequence ID" value="NZ_BAAAFD010000013.1"/>
</dbReference>
<accession>A0ABP3X268</accession>
<comment type="caution">
    <text evidence="1">The sequence shown here is derived from an EMBL/GenBank/DDBJ whole genome shotgun (WGS) entry which is preliminary data.</text>
</comment>
<dbReference type="Proteomes" id="UP001500359">
    <property type="component" value="Unassembled WGS sequence"/>
</dbReference>
<organism evidence="1 2">
    <name type="scientific">Aliiglaciecola litoralis</name>
    <dbReference type="NCBI Taxonomy" id="582857"/>
    <lineage>
        <taxon>Bacteria</taxon>
        <taxon>Pseudomonadati</taxon>
        <taxon>Pseudomonadota</taxon>
        <taxon>Gammaproteobacteria</taxon>
        <taxon>Alteromonadales</taxon>
        <taxon>Alteromonadaceae</taxon>
        <taxon>Aliiglaciecola</taxon>
    </lineage>
</organism>
<proteinExistence type="predicted"/>
<dbReference type="Pfam" id="PF11042">
    <property type="entry name" value="DUF2750"/>
    <property type="match status" value="1"/>
</dbReference>
<name>A0ABP3X268_9ALTE</name>
<dbReference type="EMBL" id="BAAAFD010000013">
    <property type="protein sequence ID" value="GAA0859674.1"/>
    <property type="molecule type" value="Genomic_DNA"/>
</dbReference>
<evidence type="ECO:0000313" key="2">
    <source>
        <dbReference type="Proteomes" id="UP001500359"/>
    </source>
</evidence>
<evidence type="ECO:0000313" key="1">
    <source>
        <dbReference type="EMBL" id="GAA0859674.1"/>
    </source>
</evidence>
<reference evidence="2" key="1">
    <citation type="journal article" date="2019" name="Int. J. Syst. Evol. Microbiol.">
        <title>The Global Catalogue of Microorganisms (GCM) 10K type strain sequencing project: providing services to taxonomists for standard genome sequencing and annotation.</title>
        <authorList>
            <consortium name="The Broad Institute Genomics Platform"/>
            <consortium name="The Broad Institute Genome Sequencing Center for Infectious Disease"/>
            <person name="Wu L."/>
            <person name="Ma J."/>
        </authorList>
    </citation>
    <scope>NUCLEOTIDE SEQUENCE [LARGE SCALE GENOMIC DNA]</scope>
    <source>
        <strain evidence="2">JCM 15896</strain>
    </source>
</reference>
<gene>
    <name evidence="1" type="ORF">GCM10009114_34030</name>
</gene>
<sequence length="126" mass="14442">MSLDINEIIQMSAEKRHAYLLTQVSINKQIWILTDEHGCVMLNSDDEDCVPVWPAEEFAQYWATGDWAQCTPKAISLQDWFERWTDGLEGDGVCVAVFPNPDEEGIVVFPDVFETELRQKHPSKLN</sequence>